<organism evidence="4 5">
    <name type="scientific">Pseudomonas fluorescens</name>
    <dbReference type="NCBI Taxonomy" id="294"/>
    <lineage>
        <taxon>Bacteria</taxon>
        <taxon>Pseudomonadati</taxon>
        <taxon>Pseudomonadota</taxon>
        <taxon>Gammaproteobacteria</taxon>
        <taxon>Pseudomonadales</taxon>
        <taxon>Pseudomonadaceae</taxon>
        <taxon>Pseudomonas</taxon>
    </lineage>
</organism>
<evidence type="ECO:0000256" key="1">
    <source>
        <dbReference type="SAM" id="Coils"/>
    </source>
</evidence>
<reference evidence="4 5" key="1">
    <citation type="submission" date="2015-03" db="EMBL/GenBank/DDBJ databases">
        <title>Comparative genomics of Pseudomonas insights into diversity of traits involved in vanlence and defense.</title>
        <authorList>
            <person name="Qin Y."/>
        </authorList>
    </citation>
    <scope>NUCLEOTIDE SEQUENCE [LARGE SCALE GENOMIC DNA]</scope>
    <source>
        <strain evidence="4 5">C8</strain>
    </source>
</reference>
<evidence type="ECO:0000259" key="2">
    <source>
        <dbReference type="Pfam" id="PF01548"/>
    </source>
</evidence>
<sequence length="340" mass="37479">MNTMTLLGIDIGKHSFHLHGQDARGHQVLRKKTNRSQLLSTLAQLPACTVVMESCGGAHWLARQIGALGHEVKLIAPQYVKPFVKGNKNDFIDAEAICEAASRPAMRFCSIKTEEQQTLSALHRVRDSLIGHRTEATNQIHGFLLEFGISLPIGVTALHRVPALLDDPQHPVPLRLKGLVMRLYYQIQQLNDEIKDIESDLKQQLEEDDAARRLQSIPGIGPITASALLADIGDASNYRSGRDFAASLGLVPKQHSTGGKTVLLGITKRGDKHIRRLLVQGARAIMQHIDKREDALGPWVRELLTRRHSNVVACALANKLARIVWAVLAKGGQYDPHPNA</sequence>
<dbReference type="NCBIfam" id="NF033542">
    <property type="entry name" value="transpos_IS110"/>
    <property type="match status" value="1"/>
</dbReference>
<accession>A0A0F4TLU7</accession>
<dbReference type="InterPro" id="IPR002525">
    <property type="entry name" value="Transp_IS110-like_N"/>
</dbReference>
<feature type="coiled-coil region" evidence="1">
    <location>
        <begin position="180"/>
        <end position="207"/>
    </location>
</feature>
<dbReference type="InterPro" id="IPR003346">
    <property type="entry name" value="Transposase_20"/>
</dbReference>
<protein>
    <submittedName>
        <fullName evidence="4">Transposase</fullName>
    </submittedName>
</protein>
<dbReference type="RefSeq" id="WP_046041165.1">
    <property type="nucleotide sequence ID" value="NZ_LACC01000017.1"/>
</dbReference>
<evidence type="ECO:0000313" key="4">
    <source>
        <dbReference type="EMBL" id="KJZ45413.1"/>
    </source>
</evidence>
<dbReference type="PANTHER" id="PTHR33055">
    <property type="entry name" value="TRANSPOSASE FOR INSERTION SEQUENCE ELEMENT IS1111A"/>
    <property type="match status" value="1"/>
</dbReference>
<comment type="caution">
    <text evidence="4">The sequence shown here is derived from an EMBL/GenBank/DDBJ whole genome shotgun (WGS) entry which is preliminary data.</text>
</comment>
<name>A0A0F4TLU7_PSEFL</name>
<dbReference type="GO" id="GO:0006313">
    <property type="term" value="P:DNA transposition"/>
    <property type="evidence" value="ECO:0007669"/>
    <property type="project" value="InterPro"/>
</dbReference>
<dbReference type="AlphaFoldDB" id="A0A0F4TLU7"/>
<keyword evidence="1" id="KW-0175">Coiled coil</keyword>
<dbReference type="PANTHER" id="PTHR33055:SF3">
    <property type="entry name" value="PUTATIVE TRANSPOSASE FOR IS117-RELATED"/>
    <property type="match status" value="1"/>
</dbReference>
<gene>
    <name evidence="4" type="ORF">VC35_15195</name>
</gene>
<dbReference type="EMBL" id="LACC01000017">
    <property type="protein sequence ID" value="KJZ45413.1"/>
    <property type="molecule type" value="Genomic_DNA"/>
</dbReference>
<feature type="domain" description="Transposase IS116/IS110/IS902 C-terminal" evidence="3">
    <location>
        <begin position="211"/>
        <end position="288"/>
    </location>
</feature>
<evidence type="ECO:0000313" key="5">
    <source>
        <dbReference type="Proteomes" id="UP000033588"/>
    </source>
</evidence>
<proteinExistence type="predicted"/>
<dbReference type="InterPro" id="IPR047650">
    <property type="entry name" value="Transpos_IS110"/>
</dbReference>
<dbReference type="GO" id="GO:0003677">
    <property type="term" value="F:DNA binding"/>
    <property type="evidence" value="ECO:0007669"/>
    <property type="project" value="InterPro"/>
</dbReference>
<evidence type="ECO:0000259" key="3">
    <source>
        <dbReference type="Pfam" id="PF02371"/>
    </source>
</evidence>
<dbReference type="OrthoDB" id="5289737at2"/>
<feature type="domain" description="Transposase IS110-like N-terminal" evidence="2">
    <location>
        <begin position="7"/>
        <end position="146"/>
    </location>
</feature>
<dbReference type="Pfam" id="PF01548">
    <property type="entry name" value="DEDD_Tnp_IS110"/>
    <property type="match status" value="1"/>
</dbReference>
<dbReference type="GO" id="GO:0004803">
    <property type="term" value="F:transposase activity"/>
    <property type="evidence" value="ECO:0007669"/>
    <property type="project" value="InterPro"/>
</dbReference>
<dbReference type="Proteomes" id="UP000033588">
    <property type="component" value="Unassembled WGS sequence"/>
</dbReference>
<dbReference type="Pfam" id="PF02371">
    <property type="entry name" value="Transposase_20"/>
    <property type="match status" value="1"/>
</dbReference>
<dbReference type="PATRIC" id="fig|294.132.peg.1822"/>